<feature type="domain" description="EamA" evidence="8">
    <location>
        <begin position="12"/>
        <end position="138"/>
    </location>
</feature>
<dbReference type="RefSeq" id="WP_344152799.1">
    <property type="nucleotide sequence ID" value="NZ_BAAAQR010000007.1"/>
</dbReference>
<accession>A0ABN2ZWN4</accession>
<dbReference type="PANTHER" id="PTHR42920">
    <property type="entry name" value="OS03G0707200 PROTEIN-RELATED"/>
    <property type="match status" value="1"/>
</dbReference>
<dbReference type="InterPro" id="IPR051258">
    <property type="entry name" value="Diverse_Substrate_Transporter"/>
</dbReference>
<evidence type="ECO:0000256" key="1">
    <source>
        <dbReference type="ARBA" id="ARBA00004651"/>
    </source>
</evidence>
<reference evidence="9 10" key="1">
    <citation type="journal article" date="2019" name="Int. J. Syst. Evol. Microbiol.">
        <title>The Global Catalogue of Microorganisms (GCM) 10K type strain sequencing project: providing services to taxonomists for standard genome sequencing and annotation.</title>
        <authorList>
            <consortium name="The Broad Institute Genomics Platform"/>
            <consortium name="The Broad Institute Genome Sequencing Center for Infectious Disease"/>
            <person name="Wu L."/>
            <person name="Ma J."/>
        </authorList>
    </citation>
    <scope>NUCLEOTIDE SEQUENCE [LARGE SCALE GENOMIC DNA]</scope>
    <source>
        <strain evidence="9 10">JCM 16022</strain>
    </source>
</reference>
<keyword evidence="6 7" id="KW-0472">Membrane</keyword>
<evidence type="ECO:0000256" key="7">
    <source>
        <dbReference type="SAM" id="Phobius"/>
    </source>
</evidence>
<feature type="transmembrane region" description="Helical" evidence="7">
    <location>
        <begin position="149"/>
        <end position="168"/>
    </location>
</feature>
<gene>
    <name evidence="9" type="ORF">GCM10009844_26560</name>
</gene>
<protein>
    <submittedName>
        <fullName evidence="9">DMT family transporter</fullName>
    </submittedName>
</protein>
<feature type="transmembrane region" description="Helical" evidence="7">
    <location>
        <begin position="39"/>
        <end position="59"/>
    </location>
</feature>
<evidence type="ECO:0000313" key="9">
    <source>
        <dbReference type="EMBL" id="GAA2148289.1"/>
    </source>
</evidence>
<evidence type="ECO:0000313" key="10">
    <source>
        <dbReference type="Proteomes" id="UP001501771"/>
    </source>
</evidence>
<dbReference type="SUPFAM" id="SSF103481">
    <property type="entry name" value="Multidrug resistance efflux transporter EmrE"/>
    <property type="match status" value="2"/>
</dbReference>
<evidence type="ECO:0000256" key="5">
    <source>
        <dbReference type="ARBA" id="ARBA00022989"/>
    </source>
</evidence>
<keyword evidence="3" id="KW-1003">Cell membrane</keyword>
<evidence type="ECO:0000259" key="8">
    <source>
        <dbReference type="Pfam" id="PF00892"/>
    </source>
</evidence>
<dbReference type="InterPro" id="IPR000620">
    <property type="entry name" value="EamA_dom"/>
</dbReference>
<feature type="domain" description="EamA" evidence="8">
    <location>
        <begin position="147"/>
        <end position="278"/>
    </location>
</feature>
<feature type="transmembrane region" description="Helical" evidence="7">
    <location>
        <begin position="122"/>
        <end position="143"/>
    </location>
</feature>
<organism evidence="9 10">
    <name type="scientific">Nocardioides koreensis</name>
    <dbReference type="NCBI Taxonomy" id="433651"/>
    <lineage>
        <taxon>Bacteria</taxon>
        <taxon>Bacillati</taxon>
        <taxon>Actinomycetota</taxon>
        <taxon>Actinomycetes</taxon>
        <taxon>Propionibacteriales</taxon>
        <taxon>Nocardioidaceae</taxon>
        <taxon>Nocardioides</taxon>
    </lineage>
</organism>
<keyword evidence="10" id="KW-1185">Reference proteome</keyword>
<keyword evidence="5 7" id="KW-1133">Transmembrane helix</keyword>
<comment type="caution">
    <text evidence="9">The sequence shown here is derived from an EMBL/GenBank/DDBJ whole genome shotgun (WGS) entry which is preliminary data.</text>
</comment>
<dbReference type="InterPro" id="IPR037185">
    <property type="entry name" value="EmrE-like"/>
</dbReference>
<name>A0ABN2ZWN4_9ACTN</name>
<dbReference type="Proteomes" id="UP001501771">
    <property type="component" value="Unassembled WGS sequence"/>
</dbReference>
<feature type="transmembrane region" description="Helical" evidence="7">
    <location>
        <begin position="262"/>
        <end position="281"/>
    </location>
</feature>
<feature type="transmembrane region" description="Helical" evidence="7">
    <location>
        <begin position="207"/>
        <end position="227"/>
    </location>
</feature>
<dbReference type="PANTHER" id="PTHR42920:SF5">
    <property type="entry name" value="EAMA DOMAIN-CONTAINING PROTEIN"/>
    <property type="match status" value="1"/>
</dbReference>
<dbReference type="EMBL" id="BAAAQR010000007">
    <property type="protein sequence ID" value="GAA2148289.1"/>
    <property type="molecule type" value="Genomic_DNA"/>
</dbReference>
<feature type="transmembrane region" description="Helical" evidence="7">
    <location>
        <begin position="7"/>
        <end position="27"/>
    </location>
</feature>
<evidence type="ECO:0000256" key="3">
    <source>
        <dbReference type="ARBA" id="ARBA00022475"/>
    </source>
</evidence>
<evidence type="ECO:0000256" key="4">
    <source>
        <dbReference type="ARBA" id="ARBA00022692"/>
    </source>
</evidence>
<proteinExistence type="inferred from homology"/>
<feature type="transmembrane region" description="Helical" evidence="7">
    <location>
        <begin position="95"/>
        <end position="115"/>
    </location>
</feature>
<sequence length="295" mass="30721">MSRRSGLLAAGALLGITAMWGSTFFLIRDLLDRVPTLDFLAVRFAIASVALLVVAPRAVARLSPAARRGAVVLGLLYGVAQILQTAGLAHTAASVSGFITGMYVVLTPVFAAVLLRTRITAMTWGAVLLATAGLAVLTLNGLSVGYGEAITLVAAMLYALHIVGLGAWSTPHEALGMSIVQLVVITLVCLAATAPDGIVLPSTPQDWLSVVYMALFAGALALVGQTWAQAHLPPTRSAIIMSMEPVFAALFAVLLGGESFTLRMVTGGLMVLAAMLVVELAPRRKVEAEVQHLAV</sequence>
<feature type="transmembrane region" description="Helical" evidence="7">
    <location>
        <begin position="71"/>
        <end position="89"/>
    </location>
</feature>
<feature type="transmembrane region" description="Helical" evidence="7">
    <location>
        <begin position="239"/>
        <end position="256"/>
    </location>
</feature>
<dbReference type="Pfam" id="PF00892">
    <property type="entry name" value="EamA"/>
    <property type="match status" value="2"/>
</dbReference>
<feature type="transmembrane region" description="Helical" evidence="7">
    <location>
        <begin position="175"/>
        <end position="195"/>
    </location>
</feature>
<evidence type="ECO:0000256" key="2">
    <source>
        <dbReference type="ARBA" id="ARBA00007362"/>
    </source>
</evidence>
<comment type="similarity">
    <text evidence="2">Belongs to the EamA transporter family.</text>
</comment>
<keyword evidence="4 7" id="KW-0812">Transmembrane</keyword>
<comment type="subcellular location">
    <subcellularLocation>
        <location evidence="1">Cell membrane</location>
        <topology evidence="1">Multi-pass membrane protein</topology>
    </subcellularLocation>
</comment>
<evidence type="ECO:0000256" key="6">
    <source>
        <dbReference type="ARBA" id="ARBA00023136"/>
    </source>
</evidence>